<name>A0A0P0VU80_ORYSJ</name>
<evidence type="ECO:0000313" key="2">
    <source>
        <dbReference type="EMBL" id="BAS82750.1"/>
    </source>
</evidence>
<dbReference type="Proteomes" id="UP000059680">
    <property type="component" value="Chromosome 3"/>
</dbReference>
<reference evidence="3" key="1">
    <citation type="journal article" date="2005" name="Nature">
        <title>The map-based sequence of the rice genome.</title>
        <authorList>
            <consortium name="International rice genome sequencing project (IRGSP)"/>
            <person name="Matsumoto T."/>
            <person name="Wu J."/>
            <person name="Kanamori H."/>
            <person name="Katayose Y."/>
            <person name="Fujisawa M."/>
            <person name="Namiki N."/>
            <person name="Mizuno H."/>
            <person name="Yamamoto K."/>
            <person name="Antonio B.A."/>
            <person name="Baba T."/>
            <person name="Sakata K."/>
            <person name="Nagamura Y."/>
            <person name="Aoki H."/>
            <person name="Arikawa K."/>
            <person name="Arita K."/>
            <person name="Bito T."/>
            <person name="Chiden Y."/>
            <person name="Fujitsuka N."/>
            <person name="Fukunaka R."/>
            <person name="Hamada M."/>
            <person name="Harada C."/>
            <person name="Hayashi A."/>
            <person name="Hijishita S."/>
            <person name="Honda M."/>
            <person name="Hosokawa S."/>
            <person name="Ichikawa Y."/>
            <person name="Idonuma A."/>
            <person name="Iijima M."/>
            <person name="Ikeda M."/>
            <person name="Ikeno M."/>
            <person name="Ito K."/>
            <person name="Ito S."/>
            <person name="Ito T."/>
            <person name="Ito Y."/>
            <person name="Ito Y."/>
            <person name="Iwabuchi A."/>
            <person name="Kamiya K."/>
            <person name="Karasawa W."/>
            <person name="Kurita K."/>
            <person name="Katagiri S."/>
            <person name="Kikuta A."/>
            <person name="Kobayashi H."/>
            <person name="Kobayashi N."/>
            <person name="Machita K."/>
            <person name="Maehara T."/>
            <person name="Masukawa M."/>
            <person name="Mizubayashi T."/>
            <person name="Mukai Y."/>
            <person name="Nagasaki H."/>
            <person name="Nagata Y."/>
            <person name="Naito S."/>
            <person name="Nakashima M."/>
            <person name="Nakama Y."/>
            <person name="Nakamichi Y."/>
            <person name="Nakamura M."/>
            <person name="Meguro A."/>
            <person name="Negishi M."/>
            <person name="Ohta I."/>
            <person name="Ohta T."/>
            <person name="Okamoto M."/>
            <person name="Ono N."/>
            <person name="Saji S."/>
            <person name="Sakaguchi M."/>
            <person name="Sakai K."/>
            <person name="Shibata M."/>
            <person name="Shimokawa T."/>
            <person name="Song J."/>
            <person name="Takazaki Y."/>
            <person name="Terasawa K."/>
            <person name="Tsugane M."/>
            <person name="Tsuji K."/>
            <person name="Ueda S."/>
            <person name="Waki K."/>
            <person name="Yamagata H."/>
            <person name="Yamamoto M."/>
            <person name="Yamamoto S."/>
            <person name="Yamane H."/>
            <person name="Yoshiki S."/>
            <person name="Yoshihara R."/>
            <person name="Yukawa K."/>
            <person name="Zhong H."/>
            <person name="Yano M."/>
            <person name="Yuan Q."/>
            <person name="Ouyang S."/>
            <person name="Liu J."/>
            <person name="Jones K.M."/>
            <person name="Gansberger K."/>
            <person name="Moffat K."/>
            <person name="Hill J."/>
            <person name="Bera J."/>
            <person name="Fadrosh D."/>
            <person name="Jin S."/>
            <person name="Johri S."/>
            <person name="Kim M."/>
            <person name="Overton L."/>
            <person name="Reardon M."/>
            <person name="Tsitrin T."/>
            <person name="Vuong H."/>
            <person name="Weaver B."/>
            <person name="Ciecko A."/>
            <person name="Tallon L."/>
            <person name="Jackson J."/>
            <person name="Pai G."/>
            <person name="Aken S.V."/>
            <person name="Utterback T."/>
            <person name="Reidmuller S."/>
            <person name="Feldblyum T."/>
            <person name="Hsiao J."/>
            <person name="Zismann V."/>
            <person name="Iobst S."/>
            <person name="de Vazeille A.R."/>
            <person name="Buell C.R."/>
            <person name="Ying K."/>
            <person name="Li Y."/>
            <person name="Lu T."/>
            <person name="Huang Y."/>
            <person name="Zhao Q."/>
            <person name="Feng Q."/>
            <person name="Zhang L."/>
            <person name="Zhu J."/>
            <person name="Weng Q."/>
            <person name="Mu J."/>
            <person name="Lu Y."/>
            <person name="Fan D."/>
            <person name="Liu Y."/>
            <person name="Guan J."/>
            <person name="Zhang Y."/>
            <person name="Yu S."/>
            <person name="Liu X."/>
            <person name="Zhang Y."/>
            <person name="Hong G."/>
            <person name="Han B."/>
            <person name="Choisne N."/>
            <person name="Demange N."/>
            <person name="Orjeda G."/>
            <person name="Samain S."/>
            <person name="Cattolico L."/>
            <person name="Pelletier E."/>
            <person name="Couloux A."/>
            <person name="Segurens B."/>
            <person name="Wincker P."/>
            <person name="D'Hont A."/>
            <person name="Scarpelli C."/>
            <person name="Weissenbach J."/>
            <person name="Salanoubat M."/>
            <person name="Quetier F."/>
            <person name="Yu Y."/>
            <person name="Kim H.R."/>
            <person name="Rambo T."/>
            <person name="Currie J."/>
            <person name="Collura K."/>
            <person name="Luo M."/>
            <person name="Yang T."/>
            <person name="Ammiraju J.S.S."/>
            <person name="Engler F."/>
            <person name="Soderlund C."/>
            <person name="Wing R.A."/>
            <person name="Palmer L.E."/>
            <person name="de la Bastide M."/>
            <person name="Spiegel L."/>
            <person name="Nascimento L."/>
            <person name="Zutavern T."/>
            <person name="O'Shaughnessy A."/>
            <person name="Dike S."/>
            <person name="Dedhia N."/>
            <person name="Preston R."/>
            <person name="Balija V."/>
            <person name="McCombie W.R."/>
            <person name="Chow T."/>
            <person name="Chen H."/>
            <person name="Chung M."/>
            <person name="Chen C."/>
            <person name="Shaw J."/>
            <person name="Wu H."/>
            <person name="Hsiao K."/>
            <person name="Chao Y."/>
            <person name="Chu M."/>
            <person name="Cheng C."/>
            <person name="Hour A."/>
            <person name="Lee P."/>
            <person name="Lin S."/>
            <person name="Lin Y."/>
            <person name="Liou J."/>
            <person name="Liu S."/>
            <person name="Hsing Y."/>
            <person name="Raghuvanshi S."/>
            <person name="Mohanty A."/>
            <person name="Bharti A.K."/>
            <person name="Gaur A."/>
            <person name="Gupta V."/>
            <person name="Kumar D."/>
            <person name="Ravi V."/>
            <person name="Vij S."/>
            <person name="Kapur A."/>
            <person name="Khurana P."/>
            <person name="Khurana P."/>
            <person name="Khurana J.P."/>
            <person name="Tyagi A.K."/>
            <person name="Gaikwad K."/>
            <person name="Singh A."/>
            <person name="Dalal V."/>
            <person name="Srivastava S."/>
            <person name="Dixit A."/>
            <person name="Pal A.K."/>
            <person name="Ghazi I.A."/>
            <person name="Yadav M."/>
            <person name="Pandit A."/>
            <person name="Bhargava A."/>
            <person name="Sureshbabu K."/>
            <person name="Batra K."/>
            <person name="Sharma T.R."/>
            <person name="Mohapatra T."/>
            <person name="Singh N.K."/>
            <person name="Messing J."/>
            <person name="Nelson A.B."/>
            <person name="Fuks G."/>
            <person name="Kavchok S."/>
            <person name="Keizer G."/>
            <person name="Linton E."/>
            <person name="Llaca V."/>
            <person name="Song R."/>
            <person name="Tanyolac B."/>
            <person name="Young S."/>
            <person name="Ho-Il K."/>
            <person name="Hahn J.H."/>
            <person name="Sangsakoo G."/>
            <person name="Vanavichit A."/>
            <person name="de Mattos Luiz.A.T."/>
            <person name="Zimmer P.D."/>
            <person name="Malone G."/>
            <person name="Dellagostin O."/>
            <person name="de Oliveira A.C."/>
            <person name="Bevan M."/>
            <person name="Bancroft I."/>
            <person name="Minx P."/>
            <person name="Cordum H."/>
            <person name="Wilson R."/>
            <person name="Cheng Z."/>
            <person name="Jin W."/>
            <person name="Jiang J."/>
            <person name="Leong S.A."/>
            <person name="Iwama H."/>
            <person name="Gojobori T."/>
            <person name="Itoh T."/>
            <person name="Niimura Y."/>
            <person name="Fujii Y."/>
            <person name="Habara T."/>
            <person name="Sakai H."/>
            <person name="Sato Y."/>
            <person name="Wilson G."/>
            <person name="Kumar K."/>
            <person name="McCouch S."/>
            <person name="Juretic N."/>
            <person name="Hoen D."/>
            <person name="Wright S."/>
            <person name="Bruskiewich R."/>
            <person name="Bureau T."/>
            <person name="Miyao A."/>
            <person name="Hirochika H."/>
            <person name="Nishikawa T."/>
            <person name="Kadowaki K."/>
            <person name="Sugiura M."/>
            <person name="Burr B."/>
            <person name="Sasaki T."/>
        </authorList>
    </citation>
    <scope>NUCLEOTIDE SEQUENCE [LARGE SCALE GENOMIC DNA]</scope>
    <source>
        <strain evidence="3">cv. Nipponbare</strain>
    </source>
</reference>
<dbReference type="AlphaFoldDB" id="A0A0P0VU80"/>
<organism evidence="2 3">
    <name type="scientific">Oryza sativa subsp. japonica</name>
    <name type="common">Rice</name>
    <dbReference type="NCBI Taxonomy" id="39947"/>
    <lineage>
        <taxon>Eukaryota</taxon>
        <taxon>Viridiplantae</taxon>
        <taxon>Streptophyta</taxon>
        <taxon>Embryophyta</taxon>
        <taxon>Tracheophyta</taxon>
        <taxon>Spermatophyta</taxon>
        <taxon>Magnoliopsida</taxon>
        <taxon>Liliopsida</taxon>
        <taxon>Poales</taxon>
        <taxon>Poaceae</taxon>
        <taxon>BOP clade</taxon>
        <taxon>Oryzoideae</taxon>
        <taxon>Oryzeae</taxon>
        <taxon>Oryzinae</taxon>
        <taxon>Oryza</taxon>
        <taxon>Oryza sativa</taxon>
    </lineage>
</organism>
<evidence type="ECO:0000256" key="1">
    <source>
        <dbReference type="SAM" id="MobiDB-lite"/>
    </source>
</evidence>
<gene>
    <name evidence="2" type="ordered locus">Os03g0194350</name>
    <name evidence="2" type="ORF">OSNPB_030194350</name>
</gene>
<reference evidence="2 3" key="3">
    <citation type="journal article" date="2013" name="Rice">
        <title>Improvement of the Oryza sativa Nipponbare reference genome using next generation sequence and optical map data.</title>
        <authorList>
            <person name="Kawahara Y."/>
            <person name="de la Bastide M."/>
            <person name="Hamilton J.P."/>
            <person name="Kanamori H."/>
            <person name="McCombie W.R."/>
            <person name="Ouyang S."/>
            <person name="Schwartz D.C."/>
            <person name="Tanaka T."/>
            <person name="Wu J."/>
            <person name="Zhou S."/>
            <person name="Childs K.L."/>
            <person name="Davidson R.M."/>
            <person name="Lin H."/>
            <person name="Quesada-Ocampo L."/>
            <person name="Vaillancourt B."/>
            <person name="Sakai H."/>
            <person name="Lee S.S."/>
            <person name="Kim J."/>
            <person name="Numa H."/>
            <person name="Itoh T."/>
            <person name="Buell C.R."/>
            <person name="Matsumoto T."/>
        </authorList>
    </citation>
    <scope>NUCLEOTIDE SEQUENCE [LARGE SCALE GENOMIC DNA]</scope>
    <source>
        <strain evidence="3">cv. Nipponbare</strain>
    </source>
</reference>
<dbReference type="PaxDb" id="39947-A0A0P0VU80"/>
<dbReference type="Gramene" id="Os03t0194350-00">
    <property type="protein sequence ID" value="Os03t0194350-00"/>
    <property type="gene ID" value="Os03g0194350"/>
</dbReference>
<feature type="region of interest" description="Disordered" evidence="1">
    <location>
        <begin position="1"/>
        <end position="69"/>
    </location>
</feature>
<reference evidence="2 3" key="2">
    <citation type="journal article" date="2013" name="Plant Cell Physiol.">
        <title>Rice Annotation Project Database (RAP-DB): an integrative and interactive database for rice genomics.</title>
        <authorList>
            <person name="Sakai H."/>
            <person name="Lee S.S."/>
            <person name="Tanaka T."/>
            <person name="Numa H."/>
            <person name="Kim J."/>
            <person name="Kawahara Y."/>
            <person name="Wakimoto H."/>
            <person name="Yang C.C."/>
            <person name="Iwamoto M."/>
            <person name="Abe T."/>
            <person name="Yamada Y."/>
            <person name="Muto A."/>
            <person name="Inokuchi H."/>
            <person name="Ikemura T."/>
            <person name="Matsumoto T."/>
            <person name="Sasaki T."/>
            <person name="Itoh T."/>
        </authorList>
    </citation>
    <scope>NUCLEOTIDE SEQUENCE [LARGE SCALE GENOMIC DNA]</scope>
    <source>
        <strain evidence="3">cv. Nipponbare</strain>
    </source>
</reference>
<keyword evidence="3" id="KW-1185">Reference proteome</keyword>
<protein>
    <submittedName>
        <fullName evidence="2">Os03g0194350 protein</fullName>
    </submittedName>
</protein>
<dbReference type="InParanoid" id="A0A0P0VU80"/>
<sequence>MVAAMVTVAPSRTVRAGSTREAEEASSGMSSGRDTSGDAWSLTSGERRNGSARSAPVEGSENAASTRAPVIAGASLLTPQATHPDGEMKEPVNAASSVALRASYVHASVAPCVGSAMHLAYVFNGVDVVHLPAAPPAAAAAAAAAAAGRTATATSCSSEARSVAQRCCRIVATCARTCDCVCCHHGAR</sequence>
<accession>A0A0P0VU80</accession>
<dbReference type="EMBL" id="AP014959">
    <property type="protein sequence ID" value="BAS82750.1"/>
    <property type="molecule type" value="Genomic_DNA"/>
</dbReference>
<proteinExistence type="predicted"/>
<evidence type="ECO:0000313" key="3">
    <source>
        <dbReference type="Proteomes" id="UP000059680"/>
    </source>
</evidence>